<name>A0A9P1G0B6_9DINO</name>
<evidence type="ECO:0000259" key="5">
    <source>
        <dbReference type="Pfam" id="PF03446"/>
    </source>
</evidence>
<evidence type="ECO:0000313" key="7">
    <source>
        <dbReference type="EMBL" id="CAI3994791.1"/>
    </source>
</evidence>
<dbReference type="InterPro" id="IPR015815">
    <property type="entry name" value="HIBADH-related"/>
</dbReference>
<keyword evidence="9" id="KW-1185">Reference proteome</keyword>
<proteinExistence type="inferred from homology"/>
<organism evidence="7">
    <name type="scientific">Cladocopium goreaui</name>
    <dbReference type="NCBI Taxonomy" id="2562237"/>
    <lineage>
        <taxon>Eukaryota</taxon>
        <taxon>Sar</taxon>
        <taxon>Alveolata</taxon>
        <taxon>Dinophyceae</taxon>
        <taxon>Suessiales</taxon>
        <taxon>Symbiodiniaceae</taxon>
        <taxon>Cladocopium</taxon>
    </lineage>
</organism>
<sequence>MSRKRPAAEMGGSPSSMRVGFVGLGAMGYHMAGHMAKSHSQCLVWNRTKTKALQHSQEFGSSVADKLQDLASSQVLIFCLPTSEEDETIVEQVAPHLAKDACVVSCTSGAPAVTKRLSHSLKERFGVHFLDCPVSGGPRGAAAGSLTCMLGSDSEEATKMVLPVLKTFAQKVVHCGPSGAGHAVKAVNNALNVTHLMLGAEGLLALQKLGVDPSVALDAINGSSGRSLQTEQRLPQEVLTRRFGYGFKLPLMAKDCRIAADVLKEMPSAQLLPRSAQLVQDFAKEHGPDADYTYVVKSIEKAAGKEISAVKGNEK</sequence>
<dbReference type="AlphaFoldDB" id="A0A9P1G0B6"/>
<dbReference type="InterPro" id="IPR008927">
    <property type="entry name" value="6-PGluconate_DH-like_C_sf"/>
</dbReference>
<dbReference type="OrthoDB" id="445289at2759"/>
<dbReference type="SUPFAM" id="SSF51735">
    <property type="entry name" value="NAD(P)-binding Rossmann-fold domains"/>
    <property type="match status" value="1"/>
</dbReference>
<dbReference type="InterPro" id="IPR036291">
    <property type="entry name" value="NAD(P)-bd_dom_sf"/>
</dbReference>
<evidence type="ECO:0000313" key="9">
    <source>
        <dbReference type="Proteomes" id="UP001152797"/>
    </source>
</evidence>
<dbReference type="SUPFAM" id="SSF48179">
    <property type="entry name" value="6-phosphogluconate dehydrogenase C-terminal domain-like"/>
    <property type="match status" value="1"/>
</dbReference>
<feature type="domain" description="6-phosphogluconate dehydrogenase NADP-binding" evidence="5">
    <location>
        <begin position="18"/>
        <end position="176"/>
    </location>
</feature>
<dbReference type="InterPro" id="IPR006115">
    <property type="entry name" value="6PGDH_NADP-bd"/>
</dbReference>
<dbReference type="PANTHER" id="PTHR43060:SF15">
    <property type="entry name" value="3-HYDROXYISOBUTYRATE DEHYDROGENASE-LIKE 1, MITOCHONDRIAL-RELATED"/>
    <property type="match status" value="1"/>
</dbReference>
<keyword evidence="3" id="KW-0520">NAD</keyword>
<dbReference type="GO" id="GO:0050661">
    <property type="term" value="F:NADP binding"/>
    <property type="evidence" value="ECO:0007669"/>
    <property type="project" value="InterPro"/>
</dbReference>
<keyword evidence="2" id="KW-0560">Oxidoreductase</keyword>
<dbReference type="Gene3D" id="1.10.1040.10">
    <property type="entry name" value="N-(1-d-carboxylethyl)-l-norvaline Dehydrogenase, domain 2"/>
    <property type="match status" value="1"/>
</dbReference>
<evidence type="ECO:0000256" key="3">
    <source>
        <dbReference type="ARBA" id="ARBA00023027"/>
    </source>
</evidence>
<dbReference type="InterPro" id="IPR013328">
    <property type="entry name" value="6PGD_dom2"/>
</dbReference>
<reference evidence="7" key="1">
    <citation type="submission" date="2022-10" db="EMBL/GenBank/DDBJ databases">
        <authorList>
            <person name="Chen Y."/>
            <person name="Dougan E. K."/>
            <person name="Chan C."/>
            <person name="Rhodes N."/>
            <person name="Thang M."/>
        </authorList>
    </citation>
    <scope>NUCLEOTIDE SEQUENCE</scope>
</reference>
<feature type="active site" evidence="4">
    <location>
        <position position="185"/>
    </location>
</feature>
<gene>
    <name evidence="7" type="ORF">C1SCF055_LOCUS21411</name>
</gene>
<dbReference type="Proteomes" id="UP001152797">
    <property type="component" value="Unassembled WGS sequence"/>
</dbReference>
<dbReference type="InterPro" id="IPR029154">
    <property type="entry name" value="HIBADH-like_NADP-bd"/>
</dbReference>
<evidence type="ECO:0000256" key="1">
    <source>
        <dbReference type="ARBA" id="ARBA00009080"/>
    </source>
</evidence>
<dbReference type="GO" id="GO:0051287">
    <property type="term" value="F:NAD binding"/>
    <property type="evidence" value="ECO:0007669"/>
    <property type="project" value="InterPro"/>
</dbReference>
<reference evidence="8 9" key="2">
    <citation type="submission" date="2024-05" db="EMBL/GenBank/DDBJ databases">
        <authorList>
            <person name="Chen Y."/>
            <person name="Shah S."/>
            <person name="Dougan E. K."/>
            <person name="Thang M."/>
            <person name="Chan C."/>
        </authorList>
    </citation>
    <scope>NUCLEOTIDE SEQUENCE [LARGE SCALE GENOMIC DNA]</scope>
</reference>
<dbReference type="EMBL" id="CAMXCT010001998">
    <property type="protein sequence ID" value="CAI3994791.1"/>
    <property type="molecule type" value="Genomic_DNA"/>
</dbReference>
<dbReference type="PIRSF" id="PIRSF000103">
    <property type="entry name" value="HIBADH"/>
    <property type="match status" value="1"/>
</dbReference>
<dbReference type="Pfam" id="PF14833">
    <property type="entry name" value="NAD_binding_11"/>
    <property type="match status" value="1"/>
</dbReference>
<dbReference type="GO" id="GO:0016491">
    <property type="term" value="F:oxidoreductase activity"/>
    <property type="evidence" value="ECO:0007669"/>
    <property type="project" value="UniProtKB-KW"/>
</dbReference>
<dbReference type="Pfam" id="PF03446">
    <property type="entry name" value="NAD_binding_2"/>
    <property type="match status" value="1"/>
</dbReference>
<accession>A0A9P1G0B6</accession>
<evidence type="ECO:0000256" key="4">
    <source>
        <dbReference type="PIRSR" id="PIRSR000103-1"/>
    </source>
</evidence>
<evidence type="ECO:0000256" key="2">
    <source>
        <dbReference type="ARBA" id="ARBA00023002"/>
    </source>
</evidence>
<comment type="similarity">
    <text evidence="1">Belongs to the HIBADH-related family.</text>
</comment>
<feature type="domain" description="3-hydroxyisobutyrate dehydrogenase-like NAD-binding" evidence="6">
    <location>
        <begin position="179"/>
        <end position="298"/>
    </location>
</feature>
<dbReference type="EMBL" id="CAMXCT030001998">
    <property type="protein sequence ID" value="CAL4782103.1"/>
    <property type="molecule type" value="Genomic_DNA"/>
</dbReference>
<protein>
    <submittedName>
        <fullName evidence="8">2-(Hydroxymethyl)glutarate dehydrogenase</fullName>
    </submittedName>
</protein>
<dbReference type="Gene3D" id="3.40.50.720">
    <property type="entry name" value="NAD(P)-binding Rossmann-like Domain"/>
    <property type="match status" value="1"/>
</dbReference>
<dbReference type="PROSITE" id="PS00895">
    <property type="entry name" value="3_HYDROXYISOBUT_DH"/>
    <property type="match status" value="1"/>
</dbReference>
<evidence type="ECO:0000259" key="6">
    <source>
        <dbReference type="Pfam" id="PF14833"/>
    </source>
</evidence>
<evidence type="ECO:0000313" key="8">
    <source>
        <dbReference type="EMBL" id="CAL4782103.1"/>
    </source>
</evidence>
<dbReference type="EMBL" id="CAMXCT020001998">
    <property type="protein sequence ID" value="CAL1148166.1"/>
    <property type="molecule type" value="Genomic_DNA"/>
</dbReference>
<dbReference type="PANTHER" id="PTHR43060">
    <property type="entry name" value="3-HYDROXYISOBUTYRATE DEHYDROGENASE-LIKE 1, MITOCHONDRIAL-RELATED"/>
    <property type="match status" value="1"/>
</dbReference>
<dbReference type="InterPro" id="IPR002204">
    <property type="entry name" value="3-OH-isobutyrate_DH-rel_CS"/>
</dbReference>
<comment type="caution">
    <text evidence="7">The sequence shown here is derived from an EMBL/GenBank/DDBJ whole genome shotgun (WGS) entry which is preliminary data.</text>
</comment>